<feature type="region of interest" description="Disordered" evidence="1">
    <location>
        <begin position="234"/>
        <end position="278"/>
    </location>
</feature>
<dbReference type="Proteomes" id="UP001430455">
    <property type="component" value="Unassembled WGS sequence"/>
</dbReference>
<dbReference type="InterPro" id="IPR016024">
    <property type="entry name" value="ARM-type_fold"/>
</dbReference>
<gene>
    <name evidence="2" type="ORF">EGH23_00440</name>
</gene>
<reference evidence="2 3" key="1">
    <citation type="submission" date="2021-06" db="EMBL/GenBank/DDBJ databases">
        <title>Halomicroarcula sp. a new haloarchaeum isolated from saline soil.</title>
        <authorList>
            <person name="Duran-Viseras A."/>
            <person name="Sanchez-Porro C."/>
            <person name="Ventosa A."/>
        </authorList>
    </citation>
    <scope>NUCLEOTIDE SEQUENCE [LARGE SCALE GENOMIC DNA]</scope>
    <source>
        <strain evidence="2 3">F27</strain>
    </source>
</reference>
<name>A0AAW4P6E3_9EURY</name>
<evidence type="ECO:0000256" key="1">
    <source>
        <dbReference type="SAM" id="MobiDB-lite"/>
    </source>
</evidence>
<feature type="region of interest" description="Disordered" evidence="1">
    <location>
        <begin position="1"/>
        <end position="32"/>
    </location>
</feature>
<dbReference type="AlphaFoldDB" id="A0AAW4P6E3"/>
<evidence type="ECO:0000313" key="2">
    <source>
        <dbReference type="EMBL" id="MBX0293344.1"/>
    </source>
</evidence>
<dbReference type="PANTHER" id="PTHR12697:SF5">
    <property type="entry name" value="DEOXYHYPUSINE HYDROXYLASE"/>
    <property type="match status" value="1"/>
</dbReference>
<dbReference type="InterPro" id="IPR011989">
    <property type="entry name" value="ARM-like"/>
</dbReference>
<dbReference type="Gene3D" id="1.25.10.10">
    <property type="entry name" value="Leucine-rich Repeat Variant"/>
    <property type="match status" value="1"/>
</dbReference>
<dbReference type="SUPFAM" id="SSF48371">
    <property type="entry name" value="ARM repeat"/>
    <property type="match status" value="1"/>
</dbReference>
<evidence type="ECO:0000313" key="3">
    <source>
        <dbReference type="Proteomes" id="UP001430455"/>
    </source>
</evidence>
<comment type="caution">
    <text evidence="2">The sequence shown here is derived from an EMBL/GenBank/DDBJ whole genome shotgun (WGS) entry which is preliminary data.</text>
</comment>
<protein>
    <submittedName>
        <fullName evidence="2">HEAT repeat domain-containing protein</fullName>
    </submittedName>
</protein>
<keyword evidence="3" id="KW-1185">Reference proteome</keyword>
<dbReference type="InterPro" id="IPR004155">
    <property type="entry name" value="PBS_lyase_HEAT"/>
</dbReference>
<organism evidence="2 3">
    <name type="scientific">Haloarcula nitratireducens</name>
    <dbReference type="NCBI Taxonomy" id="2487749"/>
    <lineage>
        <taxon>Archaea</taxon>
        <taxon>Methanobacteriati</taxon>
        <taxon>Methanobacteriota</taxon>
        <taxon>Stenosarchaea group</taxon>
        <taxon>Halobacteria</taxon>
        <taxon>Halobacteriales</taxon>
        <taxon>Haloarculaceae</taxon>
        <taxon>Haloarcula</taxon>
    </lineage>
</organism>
<dbReference type="RefSeq" id="WP_220578071.1">
    <property type="nucleotide sequence ID" value="NZ_RKLT01000001.1"/>
</dbReference>
<dbReference type="EMBL" id="RKLT01000001">
    <property type="protein sequence ID" value="MBX0293344.1"/>
    <property type="molecule type" value="Genomic_DNA"/>
</dbReference>
<proteinExistence type="predicted"/>
<sequence>MRDEEEATDGPTDPRVHPEESPGFGVDPDGLEDIEVDRDVTIGEATPRELQATDIRPVADDSVEEKIAALAEGDVVERRRVALALGEESASEGLLDALIGVGLTDDDADVRQFAVESLGNLGGERAGVAAVETLEDENPWVRAEALVALDRIDRAAFEPHIEAALGDDHHAVRRNAAVSLFKLRGEDTLGILLEQSRDKSERVREWAAHLLAGVDDDRAEARLTELASDDAEPAVVRSTAARSLEADPGKFRRQFTGGTEKDSAQLPGESRLNRRPDL</sequence>
<accession>A0AAW4P6E3</accession>
<dbReference type="SMART" id="SM00567">
    <property type="entry name" value="EZ_HEAT"/>
    <property type="match status" value="4"/>
</dbReference>
<dbReference type="GO" id="GO:0016491">
    <property type="term" value="F:oxidoreductase activity"/>
    <property type="evidence" value="ECO:0007669"/>
    <property type="project" value="TreeGrafter"/>
</dbReference>
<dbReference type="Pfam" id="PF13646">
    <property type="entry name" value="HEAT_2"/>
    <property type="match status" value="1"/>
</dbReference>
<dbReference type="PANTHER" id="PTHR12697">
    <property type="entry name" value="PBS LYASE HEAT-LIKE PROTEIN"/>
    <property type="match status" value="1"/>
</dbReference>